<feature type="compositionally biased region" description="Polar residues" evidence="2">
    <location>
        <begin position="66"/>
        <end position="84"/>
    </location>
</feature>
<evidence type="ECO:0000259" key="3">
    <source>
        <dbReference type="PROSITE" id="PS50157"/>
    </source>
</evidence>
<dbReference type="InterPro" id="IPR057356">
    <property type="entry name" value="Znf-C2H2_ZNF592"/>
</dbReference>
<evidence type="ECO:0000313" key="4">
    <source>
        <dbReference type="EMBL" id="KAK7891566.1"/>
    </source>
</evidence>
<feature type="region of interest" description="Disordered" evidence="2">
    <location>
        <begin position="66"/>
        <end position="91"/>
    </location>
</feature>
<keyword evidence="1" id="KW-0863">Zinc-finger</keyword>
<evidence type="ECO:0000256" key="2">
    <source>
        <dbReference type="SAM" id="MobiDB-lite"/>
    </source>
</evidence>
<dbReference type="InterPro" id="IPR045914">
    <property type="entry name" value="Zn532-like"/>
</dbReference>
<dbReference type="EMBL" id="JBBPFD010000017">
    <property type="protein sequence ID" value="KAK7891566.1"/>
    <property type="molecule type" value="Genomic_DNA"/>
</dbReference>
<gene>
    <name evidence="4" type="ORF">WMY93_023529</name>
</gene>
<comment type="caution">
    <text evidence="4">The sequence shown here is derived from an EMBL/GenBank/DDBJ whole genome shotgun (WGS) entry which is preliminary data.</text>
</comment>
<dbReference type="AlphaFoldDB" id="A0AAW0N5L7"/>
<dbReference type="SUPFAM" id="SSF57667">
    <property type="entry name" value="beta-beta-alpha zinc fingers"/>
    <property type="match status" value="1"/>
</dbReference>
<keyword evidence="1" id="KW-0862">Zinc</keyword>
<feature type="region of interest" description="Disordered" evidence="2">
    <location>
        <begin position="260"/>
        <end position="298"/>
    </location>
</feature>
<evidence type="ECO:0000313" key="5">
    <source>
        <dbReference type="Proteomes" id="UP001460270"/>
    </source>
</evidence>
<sequence length="638" mass="69801">MGDVKTPDFDDLLAAFDIPDATGLGAKEAVQESKRELEQQKYIETCLEEGFLPTISTEIPAVSVTVQKSDQRESPNNVEESLSSSEHETRGLKTLSDLAKANTNTPGDPSEIVNAPLQQNEVLPHAALSQPLSDLSSCESELTKDKATYPNKQEDIFTNGLIENMNLAALNALKDPSDLAAVECTKASPKPAFSPGSPYSPLDTVRRLIKPSDSPASVCSESSGMVSPAIASSPAIPRVRIKTIKTSSGHIRRTVASVLPDSETEEVHSAYESSPCQSMVSEDSYSMSPSQNGTSSPKIVLNKSETTVKRLHFSGGYSKSRQSTVYNELKPKKSFESSANTNLPKAIHLASLNLVPHSVAASVAARTCNQSSVQTVSSRVSSSVPLVHQVNTACPSPPNRAVGTLNRLLHYANPVPTYVPDLNPPPESNISLPPRGYRCLECGDSFGVERSLKYHYNRRSVHIEVTCTYCRKTLLFFNRCALLAHAREHKVSGTVMQCTQLYMKPISEEQMFVPLRAECPSVQPSVFKSSLQKNTPVMPLYQEHLAPSACAVLSMCKVCSMILPNKCSFRAHQRIHGLKPPFCCPECGVLYRSADIHDHVKDNCLHYARKAWYKCLHCDVVFKSLQGQKSHINENTLS</sequence>
<dbReference type="PANTHER" id="PTHR47222:SF1">
    <property type="entry name" value="ZINC FINGER PROTEIN 592"/>
    <property type="match status" value="1"/>
</dbReference>
<keyword evidence="1" id="KW-0479">Metal-binding</keyword>
<protein>
    <recommendedName>
        <fullName evidence="3">C2H2-type domain-containing protein</fullName>
    </recommendedName>
</protein>
<dbReference type="SMART" id="SM00355">
    <property type="entry name" value="ZnF_C2H2"/>
    <property type="match status" value="5"/>
</dbReference>
<dbReference type="PROSITE" id="PS50157">
    <property type="entry name" value="ZINC_FINGER_C2H2_2"/>
    <property type="match status" value="1"/>
</dbReference>
<feature type="domain" description="C2H2-type" evidence="3">
    <location>
        <begin position="437"/>
        <end position="462"/>
    </location>
</feature>
<dbReference type="Proteomes" id="UP001460270">
    <property type="component" value="Unassembled WGS sequence"/>
</dbReference>
<dbReference type="Gene3D" id="3.30.160.60">
    <property type="entry name" value="Classic Zinc Finger"/>
    <property type="match status" value="1"/>
</dbReference>
<keyword evidence="5" id="KW-1185">Reference proteome</keyword>
<dbReference type="PANTHER" id="PTHR47222">
    <property type="entry name" value="ZINC FINGER PROTEIN 532-RELATED"/>
    <property type="match status" value="1"/>
</dbReference>
<dbReference type="PROSITE" id="PS00028">
    <property type="entry name" value="ZINC_FINGER_C2H2_1"/>
    <property type="match status" value="1"/>
</dbReference>
<name>A0AAW0N5L7_9GOBI</name>
<accession>A0AAW0N5L7</accession>
<dbReference type="GO" id="GO:0008270">
    <property type="term" value="F:zinc ion binding"/>
    <property type="evidence" value="ECO:0007669"/>
    <property type="project" value="UniProtKB-KW"/>
</dbReference>
<reference evidence="5" key="1">
    <citation type="submission" date="2024-04" db="EMBL/GenBank/DDBJ databases">
        <title>Salinicola lusitanus LLJ914,a marine bacterium isolated from the Okinawa Trough.</title>
        <authorList>
            <person name="Li J."/>
        </authorList>
    </citation>
    <scope>NUCLEOTIDE SEQUENCE [LARGE SCALE GENOMIC DNA]</scope>
</reference>
<organism evidence="4 5">
    <name type="scientific">Mugilogobius chulae</name>
    <name type="common">yellowstripe goby</name>
    <dbReference type="NCBI Taxonomy" id="88201"/>
    <lineage>
        <taxon>Eukaryota</taxon>
        <taxon>Metazoa</taxon>
        <taxon>Chordata</taxon>
        <taxon>Craniata</taxon>
        <taxon>Vertebrata</taxon>
        <taxon>Euteleostomi</taxon>
        <taxon>Actinopterygii</taxon>
        <taxon>Neopterygii</taxon>
        <taxon>Teleostei</taxon>
        <taxon>Neoteleostei</taxon>
        <taxon>Acanthomorphata</taxon>
        <taxon>Gobiaria</taxon>
        <taxon>Gobiiformes</taxon>
        <taxon>Gobioidei</taxon>
        <taxon>Gobiidae</taxon>
        <taxon>Gobionellinae</taxon>
        <taxon>Mugilogobius</taxon>
    </lineage>
</organism>
<feature type="compositionally biased region" description="Polar residues" evidence="2">
    <location>
        <begin position="271"/>
        <end position="297"/>
    </location>
</feature>
<evidence type="ECO:0000256" key="1">
    <source>
        <dbReference type="PROSITE-ProRule" id="PRU00042"/>
    </source>
</evidence>
<dbReference type="InterPro" id="IPR013087">
    <property type="entry name" value="Znf_C2H2_type"/>
</dbReference>
<dbReference type="InterPro" id="IPR036236">
    <property type="entry name" value="Znf_C2H2_sf"/>
</dbReference>
<dbReference type="Pfam" id="PF25412">
    <property type="entry name" value="zf-C2H2_ZNF592"/>
    <property type="match status" value="1"/>
</dbReference>
<proteinExistence type="predicted"/>